<feature type="compositionally biased region" description="Low complexity" evidence="1">
    <location>
        <begin position="144"/>
        <end position="155"/>
    </location>
</feature>
<dbReference type="AlphaFoldDB" id="A0A8J0R5T3"/>
<evidence type="ECO:0000313" key="2">
    <source>
        <dbReference type="Proteomes" id="UP000008143"/>
    </source>
</evidence>
<evidence type="ECO:0000313" key="4">
    <source>
        <dbReference type="Xenbase" id="XB-GENE-29083923"/>
    </source>
</evidence>
<feature type="compositionally biased region" description="Polar residues" evidence="1">
    <location>
        <begin position="32"/>
        <end position="42"/>
    </location>
</feature>
<feature type="region of interest" description="Disordered" evidence="1">
    <location>
        <begin position="1"/>
        <end position="52"/>
    </location>
</feature>
<name>A0A8J0R5T3_XENTR</name>
<dbReference type="Xenbase" id="XB-GENE-29083923">
    <property type="gene designation" value="LOC100497901"/>
</dbReference>
<reference evidence="3" key="1">
    <citation type="submission" date="2025-08" db="UniProtKB">
        <authorList>
            <consortium name="RefSeq"/>
        </authorList>
    </citation>
    <scope>IDENTIFICATION</scope>
    <source>
        <strain evidence="3">Nigerian</strain>
        <tissue evidence="3">Liver and blood</tissue>
    </source>
</reference>
<evidence type="ECO:0000313" key="3">
    <source>
        <dbReference type="RefSeq" id="XP_004916958.1"/>
    </source>
</evidence>
<feature type="region of interest" description="Disordered" evidence="1">
    <location>
        <begin position="196"/>
        <end position="239"/>
    </location>
</feature>
<sequence>MEEQQDQQAHELQADNKKIDMSLDDIIKLQNEETQPTSNQPGQLGRNRTFHKQRFFRGVQTNKQGLRNKRYLKQQGYSGVKVQNNGVGPITRRQAASLKGVSPLNRQNSNKQKTPNGKGPKTLRNRQERQKGYRPSSTPVQGLQRRINTQNRRTQFSLTNRKQQSNEVNQTRGLTKQITPRRYTRRWQREEGFGSTLTVSLPNPKASQMKKFSGPANKRHDGRFRKQTAKSTDPPPKGVPLRFNFRAMGNHTNVTLNERFSSLKIKGQFTTRRRGGRTVMLA</sequence>
<feature type="compositionally biased region" description="Polar residues" evidence="1">
    <location>
        <begin position="104"/>
        <end position="115"/>
    </location>
</feature>
<dbReference type="OrthoDB" id="9898865at2759"/>
<dbReference type="GO" id="GO:0006406">
    <property type="term" value="P:mRNA export from nucleus"/>
    <property type="evidence" value="ECO:0000318"/>
    <property type="project" value="GO_Central"/>
</dbReference>
<accession>A0A8J0R5T3</accession>
<feature type="region of interest" description="Disordered" evidence="1">
    <location>
        <begin position="98"/>
        <end position="178"/>
    </location>
</feature>
<dbReference type="AGR" id="Xenbase:XB-GENE-29083923"/>
<dbReference type="OMA" id="QFNRRQF"/>
<keyword evidence="2" id="KW-1185">Reference proteome</keyword>
<feature type="compositionally biased region" description="Basic and acidic residues" evidence="1">
    <location>
        <begin position="8"/>
        <end position="31"/>
    </location>
</feature>
<dbReference type="Pfam" id="PF07078">
    <property type="entry name" value="FYTT"/>
    <property type="match status" value="1"/>
</dbReference>
<organism evidence="2 3">
    <name type="scientific">Xenopus tropicalis</name>
    <name type="common">Western clawed frog</name>
    <name type="synonym">Silurana tropicalis</name>
    <dbReference type="NCBI Taxonomy" id="8364"/>
    <lineage>
        <taxon>Eukaryota</taxon>
        <taxon>Metazoa</taxon>
        <taxon>Chordata</taxon>
        <taxon>Craniata</taxon>
        <taxon>Vertebrata</taxon>
        <taxon>Euteleostomi</taxon>
        <taxon>Amphibia</taxon>
        <taxon>Batrachia</taxon>
        <taxon>Anura</taxon>
        <taxon>Pipoidea</taxon>
        <taxon>Pipidae</taxon>
        <taxon>Xenopodinae</taxon>
        <taxon>Xenopus</taxon>
        <taxon>Silurana</taxon>
    </lineage>
</organism>
<gene>
    <name evidence="3 4" type="primary">LOC100497901</name>
</gene>
<feature type="compositionally biased region" description="Polar residues" evidence="1">
    <location>
        <begin position="156"/>
        <end position="178"/>
    </location>
</feature>
<dbReference type="InterPro" id="IPR009782">
    <property type="entry name" value="FYTTD1"/>
</dbReference>
<evidence type="ECO:0000256" key="1">
    <source>
        <dbReference type="SAM" id="MobiDB-lite"/>
    </source>
</evidence>
<dbReference type="GeneID" id="100497901"/>
<dbReference type="PANTHER" id="PTHR21038:SF3">
    <property type="entry name" value="UAP56-INTERACTING FACTOR"/>
    <property type="match status" value="1"/>
</dbReference>
<dbReference type="RefSeq" id="XP_004916958.1">
    <property type="nucleotide sequence ID" value="XM_004916901.4"/>
</dbReference>
<dbReference type="GO" id="GO:0016607">
    <property type="term" value="C:nuclear speck"/>
    <property type="evidence" value="ECO:0000318"/>
    <property type="project" value="GO_Central"/>
</dbReference>
<protein>
    <submittedName>
        <fullName evidence="3">UAP56-interacting factor</fullName>
    </submittedName>
</protein>
<proteinExistence type="predicted"/>
<dbReference type="PANTHER" id="PTHR21038">
    <property type="entry name" value="40-2-3 PROTEIN-RELATED"/>
    <property type="match status" value="1"/>
</dbReference>
<dbReference type="Proteomes" id="UP000008143">
    <property type="component" value="Chromosome 8"/>
</dbReference>
<dbReference type="GO" id="GO:0003729">
    <property type="term" value="F:mRNA binding"/>
    <property type="evidence" value="ECO:0000318"/>
    <property type="project" value="GO_Central"/>
</dbReference>
<dbReference type="KEGG" id="xtr:100497901"/>